<comment type="caution">
    <text evidence="1">The sequence shown here is derived from an EMBL/GenBank/DDBJ whole genome shotgun (WGS) entry which is preliminary data.</text>
</comment>
<dbReference type="AlphaFoldDB" id="A0A1C7P682"/>
<dbReference type="EMBL" id="LGLV01000004">
    <property type="protein sequence ID" value="OBZ96740.1"/>
    <property type="molecule type" value="Genomic_DNA"/>
</dbReference>
<accession>A0A1C7P682</accession>
<sequence>MTRRDFSKMRMRQNAVIRGSEPVDGDDLLFAAPRQRKPKAAIRAEANSLISSSTIITKMIECACGHRGRVRIPAVRANGRFKCVTCGRTTR</sequence>
<evidence type="ECO:0000313" key="1">
    <source>
        <dbReference type="EMBL" id="OBZ96740.1"/>
    </source>
</evidence>
<organism evidence="1 2">
    <name type="scientific">Pararhizobium polonicum</name>
    <dbReference type="NCBI Taxonomy" id="1612624"/>
    <lineage>
        <taxon>Bacteria</taxon>
        <taxon>Pseudomonadati</taxon>
        <taxon>Pseudomonadota</taxon>
        <taxon>Alphaproteobacteria</taxon>
        <taxon>Hyphomicrobiales</taxon>
        <taxon>Rhizobiaceae</taxon>
        <taxon>Rhizobium/Agrobacterium group</taxon>
        <taxon>Pararhizobium</taxon>
    </lineage>
</organism>
<keyword evidence="2" id="KW-1185">Reference proteome</keyword>
<reference evidence="1 2" key="1">
    <citation type="journal article" date="2016" name="Syst. Appl. Microbiol.">
        <title>Pararhizobium polonicum sp. nov. isolated from tumors on stone fruit rootstocks.</title>
        <authorList>
            <person name="Pulawska J."/>
            <person name="Kuzmanovic N."/>
            <person name="Willems A."/>
            <person name="Pothier J.F."/>
        </authorList>
    </citation>
    <scope>NUCLEOTIDE SEQUENCE [LARGE SCALE GENOMIC DNA]</scope>
    <source>
        <strain evidence="1 2">F5.1</strain>
    </source>
</reference>
<dbReference type="Proteomes" id="UP000093111">
    <property type="component" value="Unassembled WGS sequence"/>
</dbReference>
<dbReference type="STRING" id="1612624.ADU59_03090"/>
<protein>
    <submittedName>
        <fullName evidence="1">Uncharacterized protein</fullName>
    </submittedName>
</protein>
<proteinExistence type="predicted"/>
<name>A0A1C7P682_9HYPH</name>
<gene>
    <name evidence="1" type="ORF">ADU59_03090</name>
</gene>
<evidence type="ECO:0000313" key="2">
    <source>
        <dbReference type="Proteomes" id="UP000093111"/>
    </source>
</evidence>